<sequence>MKQENEENTPASGGIKGTTLFQSNAVLSTDALAWRGASDTRIPLVFVTPQTLPLPAARTQSAALFINTAPVPAMAQGWLAVKEWHTPTQSVAHAPACVCCVNPAGVGRVLASLAQERARGVCEFFTNLYVVCAASLMEDVRKTLEKDNISNSLYGIKNKKNNLLCY</sequence>
<dbReference type="Proteomes" id="UP000194999">
    <property type="component" value="Unassembled WGS sequence"/>
</dbReference>
<protein>
    <submittedName>
        <fullName evidence="1">Uncharacterized protein</fullName>
    </submittedName>
</protein>
<dbReference type="AlphaFoldDB" id="A0A252B188"/>
<dbReference type="EMBL" id="JOOY01000101">
    <property type="protein sequence ID" value="OUI98091.1"/>
    <property type="molecule type" value="Genomic_DNA"/>
</dbReference>
<comment type="caution">
    <text evidence="1">The sequence shown here is derived from an EMBL/GenBank/DDBJ whole genome shotgun (WGS) entry which is preliminary data.</text>
</comment>
<evidence type="ECO:0000313" key="2">
    <source>
        <dbReference type="Proteomes" id="UP000194999"/>
    </source>
</evidence>
<evidence type="ECO:0000313" key="1">
    <source>
        <dbReference type="EMBL" id="OUI98091.1"/>
    </source>
</evidence>
<reference evidence="1 2" key="1">
    <citation type="submission" date="2014-06" db="EMBL/GenBank/DDBJ databases">
        <authorList>
            <person name="Ju J."/>
            <person name="Zhang J."/>
        </authorList>
    </citation>
    <scope>NUCLEOTIDE SEQUENCE [LARGE SCALE GENOMIC DNA]</scope>
    <source>
        <strain evidence="1">DmW_048</strain>
    </source>
</reference>
<organism evidence="1 2">
    <name type="scientific">Acetobacter orientalis</name>
    <dbReference type="NCBI Taxonomy" id="146474"/>
    <lineage>
        <taxon>Bacteria</taxon>
        <taxon>Pseudomonadati</taxon>
        <taxon>Pseudomonadota</taxon>
        <taxon>Alphaproteobacteria</taxon>
        <taxon>Acetobacterales</taxon>
        <taxon>Acetobacteraceae</taxon>
        <taxon>Acetobacter</taxon>
    </lineage>
</organism>
<gene>
    <name evidence="1" type="ORF">HK15_00520</name>
</gene>
<dbReference type="RefSeq" id="WP_094756005.1">
    <property type="nucleotide sequence ID" value="NZ_JOOY01000101.1"/>
</dbReference>
<accession>A0A252B188</accession>
<name>A0A252B188_9PROT</name>
<proteinExistence type="predicted"/>